<dbReference type="AlphaFoldDB" id="A0A7I8WFK2"/>
<protein>
    <submittedName>
        <fullName evidence="1">DgyrCDS14974</fullName>
    </submittedName>
</protein>
<organism evidence="1 2">
    <name type="scientific">Dimorphilus gyrociliatus</name>
    <dbReference type="NCBI Taxonomy" id="2664684"/>
    <lineage>
        <taxon>Eukaryota</taxon>
        <taxon>Metazoa</taxon>
        <taxon>Spiralia</taxon>
        <taxon>Lophotrochozoa</taxon>
        <taxon>Annelida</taxon>
        <taxon>Polychaeta</taxon>
        <taxon>Polychaeta incertae sedis</taxon>
        <taxon>Dinophilidae</taxon>
        <taxon>Dimorphilus</taxon>
    </lineage>
</organism>
<dbReference type="Proteomes" id="UP000549394">
    <property type="component" value="Unassembled WGS sequence"/>
</dbReference>
<comment type="caution">
    <text evidence="1">The sequence shown here is derived from an EMBL/GenBank/DDBJ whole genome shotgun (WGS) entry which is preliminary data.</text>
</comment>
<proteinExistence type="predicted"/>
<evidence type="ECO:0000313" key="1">
    <source>
        <dbReference type="EMBL" id="CAD5126979.1"/>
    </source>
</evidence>
<evidence type="ECO:0000313" key="2">
    <source>
        <dbReference type="Proteomes" id="UP000549394"/>
    </source>
</evidence>
<dbReference type="EMBL" id="CAJFCJ010000116">
    <property type="protein sequence ID" value="CAD5126979.1"/>
    <property type="molecule type" value="Genomic_DNA"/>
</dbReference>
<sequence>MMKELFYLVSFYIISVSRTTFVSLEWEIQKIASSSNDSYSLDINATFSLSYFTDLKDYFILWRNSTKSNFNLDYYETYYFTNVNAGTKLENTHYVKNSIDFLKSNLKFDYFIYNKDVLKYYEICLRILKISAGTESGYCIQLNDELSGKIENIPKFVEWDETMDKSIISYLKGERFSYSIDFWLYQTKVNFEIIRSYNKKLNGKYQWSGYGHSINLNTTYNNENLGQNITGEVFILKSKDKMHIVNEISFENTSNSINTDCRLSFLIYQFGEDLSTSIEDDNTKIASFYSAKDLLIKERSRSRIFENLHPYFQGCDFKTSDGYNVKKSINFTLPVLSGKINCFHCKVQYASMDDIYLEIYKDNRKLSKNTWIMKDKLHSMITVDLPYPTISDEGLYECRARSMLNGILPTAFANVQIYHNKIF</sequence>
<gene>
    <name evidence="1" type="ORF">DGYR_LOCUS14194</name>
</gene>
<name>A0A7I8WFK2_9ANNE</name>
<keyword evidence="2" id="KW-1185">Reference proteome</keyword>
<reference evidence="1 2" key="1">
    <citation type="submission" date="2020-08" db="EMBL/GenBank/DDBJ databases">
        <authorList>
            <person name="Hejnol A."/>
        </authorList>
    </citation>
    <scope>NUCLEOTIDE SEQUENCE [LARGE SCALE GENOMIC DNA]</scope>
</reference>
<accession>A0A7I8WFK2</accession>